<reference evidence="1" key="1">
    <citation type="submission" date="2013-08" db="EMBL/GenBank/DDBJ databases">
        <authorList>
            <person name="Mendez C."/>
            <person name="Richter M."/>
            <person name="Ferrer M."/>
            <person name="Sanchez J."/>
        </authorList>
    </citation>
    <scope>NUCLEOTIDE SEQUENCE</scope>
</reference>
<dbReference type="EMBL" id="AUZY01001776">
    <property type="protein sequence ID" value="EQD73957.1"/>
    <property type="molecule type" value="Genomic_DNA"/>
</dbReference>
<feature type="non-terminal residue" evidence="1">
    <location>
        <position position="1"/>
    </location>
</feature>
<evidence type="ECO:0000313" key="1">
    <source>
        <dbReference type="EMBL" id="EQD73957.1"/>
    </source>
</evidence>
<proteinExistence type="predicted"/>
<comment type="caution">
    <text evidence="1">The sequence shown here is derived from an EMBL/GenBank/DDBJ whole genome shotgun (WGS) entry which is preliminary data.</text>
</comment>
<dbReference type="Pfam" id="PF06050">
    <property type="entry name" value="HGD-D"/>
    <property type="match status" value="1"/>
</dbReference>
<dbReference type="Gene3D" id="3.40.50.11900">
    <property type="match status" value="1"/>
</dbReference>
<organism evidence="1">
    <name type="scientific">mine drainage metagenome</name>
    <dbReference type="NCBI Taxonomy" id="410659"/>
    <lineage>
        <taxon>unclassified sequences</taxon>
        <taxon>metagenomes</taxon>
        <taxon>ecological metagenomes</taxon>
    </lineage>
</organism>
<sequence>GAYVNQSWPLRRKLIADYVKDFQADAVLIHGIKSCRSFTAGQGDLRDWLIHDLHVPTLYLESDHEDPRYFAPAQIKNRMDAFFESLGPRREPLVPPAGAP</sequence>
<protein>
    <submittedName>
        <fullName evidence="1">2-hydroxyglutaryl-CoA dehydratase, D-component</fullName>
    </submittedName>
</protein>
<gene>
    <name evidence="1" type="ORF">B1B_02948</name>
</gene>
<reference evidence="1" key="2">
    <citation type="journal article" date="2014" name="ISME J.">
        <title>Microbial stratification in low pH oxic and suboxic macroscopic growths along an acid mine drainage.</title>
        <authorList>
            <person name="Mendez-Garcia C."/>
            <person name="Mesa V."/>
            <person name="Sprenger R.R."/>
            <person name="Richter M."/>
            <person name="Diez M.S."/>
            <person name="Solano J."/>
            <person name="Bargiela R."/>
            <person name="Golyshina O.V."/>
            <person name="Manteca A."/>
            <person name="Ramos J.L."/>
            <person name="Gallego J.R."/>
            <person name="Llorente I."/>
            <person name="Martins Dos Santos V.A."/>
            <person name="Jensen O.N."/>
            <person name="Pelaez A.I."/>
            <person name="Sanchez J."/>
            <person name="Ferrer M."/>
        </authorList>
    </citation>
    <scope>NUCLEOTIDE SEQUENCE</scope>
</reference>
<dbReference type="InterPro" id="IPR010327">
    <property type="entry name" value="FldB/FldC_alpha/beta"/>
</dbReference>
<name>T1BVP5_9ZZZZ</name>
<dbReference type="AlphaFoldDB" id="T1BVP5"/>
<accession>T1BVP5</accession>